<dbReference type="Gene3D" id="3.30.530.20">
    <property type="match status" value="1"/>
</dbReference>
<keyword evidence="2" id="KW-1185">Reference proteome</keyword>
<dbReference type="InterPro" id="IPR023393">
    <property type="entry name" value="START-like_dom_sf"/>
</dbReference>
<dbReference type="SUPFAM" id="SSF55961">
    <property type="entry name" value="Bet v1-like"/>
    <property type="match status" value="1"/>
</dbReference>
<comment type="caution">
    <text evidence="1">The sequence shown here is derived from an EMBL/GenBank/DDBJ whole genome shotgun (WGS) entry which is preliminary data.</text>
</comment>
<accession>A0ABD5RRJ1</accession>
<gene>
    <name evidence="1" type="ORF">ACFPYI_17950</name>
</gene>
<name>A0ABD5RRJ1_9EURY</name>
<dbReference type="AlphaFoldDB" id="A0ABD5RRJ1"/>
<evidence type="ECO:0000313" key="1">
    <source>
        <dbReference type="EMBL" id="MFC5973220.1"/>
    </source>
</evidence>
<dbReference type="Proteomes" id="UP001596099">
    <property type="component" value="Unassembled WGS sequence"/>
</dbReference>
<dbReference type="RefSeq" id="WP_247417500.1">
    <property type="nucleotide sequence ID" value="NZ_JALLGW010000001.1"/>
</dbReference>
<organism evidence="1 2">
    <name type="scientific">Halomarina salina</name>
    <dbReference type="NCBI Taxonomy" id="1872699"/>
    <lineage>
        <taxon>Archaea</taxon>
        <taxon>Methanobacteriati</taxon>
        <taxon>Methanobacteriota</taxon>
        <taxon>Stenosarchaea group</taxon>
        <taxon>Halobacteria</taxon>
        <taxon>Halobacteriales</taxon>
        <taxon>Natronomonadaceae</taxon>
        <taxon>Halomarina</taxon>
    </lineage>
</organism>
<dbReference type="PANTHER" id="PTHR36166:SF1">
    <property type="entry name" value="SRPBCC DOMAIN-CONTAINING PROTEIN"/>
    <property type="match status" value="1"/>
</dbReference>
<dbReference type="PANTHER" id="PTHR36166">
    <property type="entry name" value="CHROMOSOME 9, WHOLE GENOME SHOTGUN SEQUENCE"/>
    <property type="match status" value="1"/>
</dbReference>
<reference evidence="1 2" key="1">
    <citation type="journal article" date="2019" name="Int. J. Syst. Evol. Microbiol.">
        <title>The Global Catalogue of Microorganisms (GCM) 10K type strain sequencing project: providing services to taxonomists for standard genome sequencing and annotation.</title>
        <authorList>
            <consortium name="The Broad Institute Genomics Platform"/>
            <consortium name="The Broad Institute Genome Sequencing Center for Infectious Disease"/>
            <person name="Wu L."/>
            <person name="Ma J."/>
        </authorList>
    </citation>
    <scope>NUCLEOTIDE SEQUENCE [LARGE SCALE GENOMIC DNA]</scope>
    <source>
        <strain evidence="1 2">CGMCC 1.12543</strain>
    </source>
</reference>
<dbReference type="InterPro" id="IPR019587">
    <property type="entry name" value="Polyketide_cyclase/dehydratase"/>
</dbReference>
<dbReference type="EMBL" id="JBHSQH010000001">
    <property type="protein sequence ID" value="MFC5973220.1"/>
    <property type="molecule type" value="Genomic_DNA"/>
</dbReference>
<sequence>MRTIRTETVIDSPPSAVWSTLTDLDAYEEWNPHLTSASGELREGERVTITVDQSGRTRTLRPRVTTVDPERRLQWVGRVGSSWLFEGRHTFDLESLDCGRTLLVNREELSGLLVGFVTSEDDEATYESMNWALAERVDREQTTGSSAETTH</sequence>
<dbReference type="CDD" id="cd07822">
    <property type="entry name" value="SRPBCC_4"/>
    <property type="match status" value="1"/>
</dbReference>
<evidence type="ECO:0000313" key="2">
    <source>
        <dbReference type="Proteomes" id="UP001596099"/>
    </source>
</evidence>
<dbReference type="Pfam" id="PF10604">
    <property type="entry name" value="Polyketide_cyc2"/>
    <property type="match status" value="1"/>
</dbReference>
<protein>
    <submittedName>
        <fullName evidence="1">SRPBCC family protein</fullName>
    </submittedName>
</protein>
<proteinExistence type="predicted"/>